<evidence type="ECO:0000313" key="7">
    <source>
        <dbReference type="EMBL" id="MBB6735139.1"/>
    </source>
</evidence>
<dbReference type="Pfam" id="PF17853">
    <property type="entry name" value="GGDEF_2"/>
    <property type="match status" value="1"/>
</dbReference>
<dbReference type="SUPFAM" id="SSF46689">
    <property type="entry name" value="Homeodomain-like"/>
    <property type="match status" value="2"/>
</dbReference>
<keyword evidence="4" id="KW-0597">Phosphoprotein</keyword>
<dbReference type="InterPro" id="IPR001789">
    <property type="entry name" value="Sig_transdc_resp-reg_receiver"/>
</dbReference>
<proteinExistence type="predicted"/>
<dbReference type="GO" id="GO:0043565">
    <property type="term" value="F:sequence-specific DNA binding"/>
    <property type="evidence" value="ECO:0007669"/>
    <property type="project" value="InterPro"/>
</dbReference>
<dbReference type="Pfam" id="PF00072">
    <property type="entry name" value="Response_reg"/>
    <property type="match status" value="1"/>
</dbReference>
<dbReference type="GO" id="GO:0000160">
    <property type="term" value="P:phosphorelay signal transduction system"/>
    <property type="evidence" value="ECO:0007669"/>
    <property type="project" value="InterPro"/>
</dbReference>
<feature type="domain" description="HTH araC/xylS-type" evidence="5">
    <location>
        <begin position="408"/>
        <end position="506"/>
    </location>
</feature>
<feature type="modified residue" description="4-aspartylphosphate" evidence="4">
    <location>
        <position position="56"/>
    </location>
</feature>
<dbReference type="Proteomes" id="UP000564644">
    <property type="component" value="Unassembled WGS sequence"/>
</dbReference>
<dbReference type="SMART" id="SM00448">
    <property type="entry name" value="REC"/>
    <property type="match status" value="1"/>
</dbReference>
<sequence>MKRKLVIADDELNIRHGLRAMIERRYPDSYEFAFAENGSEALSLIAEGGVHFLLTDIRMPVMDGIELLERLQELPEKPAVVILSGYDDFPYAKAAIRYQAKEYLLKPIVRDELFSVLERLADEWRLQEERGQGEADRQGIERSERLAYVLRQASIGEEEVRRLLGEAGLDWLDGGYAVGLLKTGEQASDAWAATSRLEQWLSGEERWARCSLREREHIVVVRGADRFRLLLNPPEGSAQEPLSIAVSSEAKGAGQLRLAYSQARQAAKYFLLNDGPGLIGYDRIRALDSGCPLPAEQIRKISNLLGVGRLPQIKRLLQETLDIRVVSRCEIGYLQQISRLLNEEVFDRVFRTYGEESVEVLKLYKKAGHIENFARFHDYYFHVEQLLERLDEYVGRVRSAHAEHKDMQRAVEYLQEHYREDVNMAVVSNYISLNYTYFSEAFKEYTGESFSAYLRKLRLGKAKELLAGTDLKVYEVCSLVGFDNVKHFTRVFKEAEGITPLEYRSKEAERA</sequence>
<evidence type="ECO:0000256" key="2">
    <source>
        <dbReference type="ARBA" id="ARBA00023125"/>
    </source>
</evidence>
<dbReference type="Gene3D" id="1.10.10.60">
    <property type="entry name" value="Homeodomain-like"/>
    <property type="match status" value="2"/>
</dbReference>
<dbReference type="GO" id="GO:0003700">
    <property type="term" value="F:DNA-binding transcription factor activity"/>
    <property type="evidence" value="ECO:0007669"/>
    <property type="project" value="InterPro"/>
</dbReference>
<keyword evidence="2" id="KW-0238">DNA-binding</keyword>
<evidence type="ECO:0000313" key="8">
    <source>
        <dbReference type="Proteomes" id="UP000564644"/>
    </source>
</evidence>
<dbReference type="SUPFAM" id="SSF52172">
    <property type="entry name" value="CheY-like"/>
    <property type="match status" value="1"/>
</dbReference>
<dbReference type="InterPro" id="IPR041522">
    <property type="entry name" value="CdaR_GGDEF"/>
</dbReference>
<dbReference type="CDD" id="cd17536">
    <property type="entry name" value="REC_YesN-like"/>
    <property type="match status" value="1"/>
</dbReference>
<evidence type="ECO:0000259" key="5">
    <source>
        <dbReference type="PROSITE" id="PS01124"/>
    </source>
</evidence>
<dbReference type="Pfam" id="PF12833">
    <property type="entry name" value="HTH_18"/>
    <property type="match status" value="1"/>
</dbReference>
<evidence type="ECO:0000256" key="3">
    <source>
        <dbReference type="ARBA" id="ARBA00023163"/>
    </source>
</evidence>
<reference evidence="7 8" key="1">
    <citation type="submission" date="2020-08" db="EMBL/GenBank/DDBJ databases">
        <title>Cohnella phylogeny.</title>
        <authorList>
            <person name="Dunlap C."/>
        </authorList>
    </citation>
    <scope>NUCLEOTIDE SEQUENCE [LARGE SCALE GENOMIC DNA]</scope>
    <source>
        <strain evidence="7 8">CBP 2801</strain>
    </source>
</reference>
<dbReference type="PROSITE" id="PS01124">
    <property type="entry name" value="HTH_ARAC_FAMILY_2"/>
    <property type="match status" value="1"/>
</dbReference>
<dbReference type="EMBL" id="JACJVO010000042">
    <property type="protein sequence ID" value="MBB6735139.1"/>
    <property type="molecule type" value="Genomic_DNA"/>
</dbReference>
<dbReference type="PROSITE" id="PS50110">
    <property type="entry name" value="RESPONSE_REGULATORY"/>
    <property type="match status" value="1"/>
</dbReference>
<dbReference type="InterPro" id="IPR018062">
    <property type="entry name" value="HTH_AraC-typ_CS"/>
</dbReference>
<evidence type="ECO:0000256" key="4">
    <source>
        <dbReference type="PROSITE-ProRule" id="PRU00169"/>
    </source>
</evidence>
<dbReference type="InterPro" id="IPR011006">
    <property type="entry name" value="CheY-like_superfamily"/>
</dbReference>
<protein>
    <submittedName>
        <fullName evidence="7">Response regulator</fullName>
    </submittedName>
</protein>
<dbReference type="InterPro" id="IPR009057">
    <property type="entry name" value="Homeodomain-like_sf"/>
</dbReference>
<evidence type="ECO:0000256" key="1">
    <source>
        <dbReference type="ARBA" id="ARBA00023015"/>
    </source>
</evidence>
<dbReference type="PROSITE" id="PS00041">
    <property type="entry name" value="HTH_ARAC_FAMILY_1"/>
    <property type="match status" value="1"/>
</dbReference>
<dbReference type="SMART" id="SM00342">
    <property type="entry name" value="HTH_ARAC"/>
    <property type="match status" value="1"/>
</dbReference>
<dbReference type="PANTHER" id="PTHR43280:SF28">
    <property type="entry name" value="HTH-TYPE TRANSCRIPTIONAL ACTIVATOR RHAS"/>
    <property type="match status" value="1"/>
</dbReference>
<dbReference type="Gene3D" id="3.40.50.2300">
    <property type="match status" value="1"/>
</dbReference>
<comment type="caution">
    <text evidence="7">The sequence shown here is derived from an EMBL/GenBank/DDBJ whole genome shotgun (WGS) entry which is preliminary data.</text>
</comment>
<dbReference type="AlphaFoldDB" id="A0A7X0SS86"/>
<gene>
    <name evidence="7" type="ORF">H7C18_29925</name>
</gene>
<keyword evidence="3" id="KW-0804">Transcription</keyword>
<keyword evidence="1" id="KW-0805">Transcription regulation</keyword>
<evidence type="ECO:0000259" key="6">
    <source>
        <dbReference type="PROSITE" id="PS50110"/>
    </source>
</evidence>
<dbReference type="PANTHER" id="PTHR43280">
    <property type="entry name" value="ARAC-FAMILY TRANSCRIPTIONAL REGULATOR"/>
    <property type="match status" value="1"/>
</dbReference>
<dbReference type="PRINTS" id="PR00032">
    <property type="entry name" value="HTHARAC"/>
</dbReference>
<dbReference type="InterPro" id="IPR020449">
    <property type="entry name" value="Tscrpt_reg_AraC-type_HTH"/>
</dbReference>
<keyword evidence="8" id="KW-1185">Reference proteome</keyword>
<dbReference type="RefSeq" id="WP_185132790.1">
    <property type="nucleotide sequence ID" value="NZ_JACJVO010000042.1"/>
</dbReference>
<name>A0A7X0SS86_9BACL</name>
<feature type="domain" description="Response regulatory" evidence="6">
    <location>
        <begin position="4"/>
        <end position="121"/>
    </location>
</feature>
<dbReference type="InterPro" id="IPR018060">
    <property type="entry name" value="HTH_AraC"/>
</dbReference>
<accession>A0A7X0SS86</accession>
<organism evidence="7 8">
    <name type="scientific">Cohnella zeiphila</name>
    <dbReference type="NCBI Taxonomy" id="2761120"/>
    <lineage>
        <taxon>Bacteria</taxon>
        <taxon>Bacillati</taxon>
        <taxon>Bacillota</taxon>
        <taxon>Bacilli</taxon>
        <taxon>Bacillales</taxon>
        <taxon>Paenibacillaceae</taxon>
        <taxon>Cohnella</taxon>
    </lineage>
</organism>